<dbReference type="PIRSF" id="PIRSF000429">
    <property type="entry name" value="Ac-CoA_Ac_transf"/>
    <property type="match status" value="1"/>
</dbReference>
<dbReference type="PROSITE" id="PS00737">
    <property type="entry name" value="THIOLASE_2"/>
    <property type="match status" value="1"/>
</dbReference>
<dbReference type="SUPFAM" id="SSF53901">
    <property type="entry name" value="Thiolase-like"/>
    <property type="match status" value="2"/>
</dbReference>
<dbReference type="EC" id="2.3.1.9" evidence="2"/>
<dbReference type="Proteomes" id="UP000198853">
    <property type="component" value="Unassembled WGS sequence"/>
</dbReference>
<feature type="active site" description="Acyl-thioester intermediate" evidence="6">
    <location>
        <position position="88"/>
    </location>
</feature>
<evidence type="ECO:0000259" key="9">
    <source>
        <dbReference type="Pfam" id="PF02803"/>
    </source>
</evidence>
<dbReference type="InterPro" id="IPR020617">
    <property type="entry name" value="Thiolase_C"/>
</dbReference>
<organism evidence="10 11">
    <name type="scientific">Natribacillus halophilus</name>
    <dbReference type="NCBI Taxonomy" id="549003"/>
    <lineage>
        <taxon>Bacteria</taxon>
        <taxon>Bacillati</taxon>
        <taxon>Bacillota</taxon>
        <taxon>Bacilli</taxon>
        <taxon>Bacillales</taxon>
        <taxon>Bacillaceae</taxon>
        <taxon>Natribacillus</taxon>
    </lineage>
</organism>
<dbReference type="GO" id="GO:0003985">
    <property type="term" value="F:acetyl-CoA C-acetyltransferase activity"/>
    <property type="evidence" value="ECO:0007669"/>
    <property type="project" value="UniProtKB-EC"/>
</dbReference>
<dbReference type="InterPro" id="IPR020610">
    <property type="entry name" value="Thiolase_AS"/>
</dbReference>
<dbReference type="FunFam" id="3.40.47.10:FF:000010">
    <property type="entry name" value="Acetyl-CoA acetyltransferase (Thiolase)"/>
    <property type="match status" value="1"/>
</dbReference>
<dbReference type="InterPro" id="IPR002155">
    <property type="entry name" value="Thiolase"/>
</dbReference>
<name>A0A1G8MJV6_9BACI</name>
<dbReference type="Pfam" id="PF00108">
    <property type="entry name" value="Thiolase_N"/>
    <property type="match status" value="1"/>
</dbReference>
<evidence type="ECO:0000256" key="1">
    <source>
        <dbReference type="ARBA" id="ARBA00010982"/>
    </source>
</evidence>
<evidence type="ECO:0000256" key="2">
    <source>
        <dbReference type="ARBA" id="ARBA00012705"/>
    </source>
</evidence>
<dbReference type="NCBIfam" id="TIGR01930">
    <property type="entry name" value="AcCoA-C-Actrans"/>
    <property type="match status" value="1"/>
</dbReference>
<gene>
    <name evidence="10" type="ORF">SAMN04488123_104204</name>
</gene>
<dbReference type="PROSITE" id="PS00098">
    <property type="entry name" value="THIOLASE_1"/>
    <property type="match status" value="1"/>
</dbReference>
<evidence type="ECO:0000256" key="5">
    <source>
        <dbReference type="ARBA" id="ARBA00030755"/>
    </source>
</evidence>
<feature type="domain" description="Thiolase N-terminal" evidence="8">
    <location>
        <begin position="4"/>
        <end position="262"/>
    </location>
</feature>
<dbReference type="InterPro" id="IPR020613">
    <property type="entry name" value="Thiolase_CS"/>
</dbReference>
<evidence type="ECO:0000313" key="11">
    <source>
        <dbReference type="Proteomes" id="UP000198853"/>
    </source>
</evidence>
<protein>
    <recommendedName>
        <fullName evidence="2">acetyl-CoA C-acetyltransferase</fullName>
        <ecNumber evidence="2">2.3.1.9</ecNumber>
    </recommendedName>
    <alternativeName>
        <fullName evidence="5">Acetoacetyl-CoA thiolase</fullName>
    </alternativeName>
</protein>
<evidence type="ECO:0000256" key="6">
    <source>
        <dbReference type="PIRSR" id="PIRSR000429-1"/>
    </source>
</evidence>
<dbReference type="OrthoDB" id="9764892at2"/>
<dbReference type="InterPro" id="IPR020615">
    <property type="entry name" value="Thiolase_acyl_enz_int_AS"/>
</dbReference>
<dbReference type="AlphaFoldDB" id="A0A1G8MJV6"/>
<keyword evidence="3 7" id="KW-0808">Transferase</keyword>
<keyword evidence="4 7" id="KW-0012">Acyltransferase</keyword>
<keyword evidence="11" id="KW-1185">Reference proteome</keyword>
<accession>A0A1G8MJV6</accession>
<feature type="domain" description="Thiolase C-terminal" evidence="9">
    <location>
        <begin position="269"/>
        <end position="390"/>
    </location>
</feature>
<evidence type="ECO:0000313" key="10">
    <source>
        <dbReference type="EMBL" id="SDI68239.1"/>
    </source>
</evidence>
<sequence>MRNVVIVSAARTPIGTMGGELKDVHAADLGAIAISSALERGGVDHNQVDEVILGCVGQVAENAFISRMSALRAGLPTSSNAFTVNRLCGSGLQAINNAAQQIQTNQADVVVAGGTENMDQLPYYVRKGRYGYQMGHGELEDGLLTALTDPFGQYHMGVTAEKVAERYGISRDDQDNFSMRSQQNAINAIDEGYFNNQIVPVEITDRKGNIKTINTDEHPRRGVSVEKLGKMRPVFQEGGTVTPGNSSGVNNGAAALVVMAEEKAEELGLTPMAYICEQSVAGVDPEVMGYAPTPAVNKIVEKSDILLNDIDLMELNEAFAAQSVAVLNDLDIAEEKVNVNGGAIALGHPIGASGAIITVKLLHELKRRNQSRGISAMCIGGGQGIATLFEINQ</sequence>
<evidence type="ECO:0000259" key="8">
    <source>
        <dbReference type="Pfam" id="PF00108"/>
    </source>
</evidence>
<dbReference type="CDD" id="cd00751">
    <property type="entry name" value="thiolase"/>
    <property type="match status" value="1"/>
</dbReference>
<dbReference type="RefSeq" id="WP_090397420.1">
    <property type="nucleotide sequence ID" value="NZ_FNEN01000004.1"/>
</dbReference>
<evidence type="ECO:0000256" key="3">
    <source>
        <dbReference type="ARBA" id="ARBA00022679"/>
    </source>
</evidence>
<proteinExistence type="inferred from homology"/>
<dbReference type="PANTHER" id="PTHR18919">
    <property type="entry name" value="ACETYL-COA C-ACYLTRANSFERASE"/>
    <property type="match status" value="1"/>
</dbReference>
<feature type="active site" description="Proton acceptor" evidence="6">
    <location>
        <position position="378"/>
    </location>
</feature>
<dbReference type="EMBL" id="FNEN01000004">
    <property type="protein sequence ID" value="SDI68239.1"/>
    <property type="molecule type" value="Genomic_DNA"/>
</dbReference>
<comment type="similarity">
    <text evidence="1 7">Belongs to the thiolase-like superfamily. Thiolase family.</text>
</comment>
<dbReference type="PROSITE" id="PS00099">
    <property type="entry name" value="THIOLASE_3"/>
    <property type="match status" value="1"/>
</dbReference>
<dbReference type="Gene3D" id="3.40.47.10">
    <property type="match status" value="2"/>
</dbReference>
<evidence type="ECO:0000256" key="4">
    <source>
        <dbReference type="ARBA" id="ARBA00023315"/>
    </source>
</evidence>
<dbReference type="InterPro" id="IPR020616">
    <property type="entry name" value="Thiolase_N"/>
</dbReference>
<reference evidence="10 11" key="1">
    <citation type="submission" date="2016-10" db="EMBL/GenBank/DDBJ databases">
        <authorList>
            <person name="de Groot N.N."/>
        </authorList>
    </citation>
    <scope>NUCLEOTIDE SEQUENCE [LARGE SCALE GENOMIC DNA]</scope>
    <source>
        <strain evidence="10 11">DSM 21771</strain>
    </source>
</reference>
<evidence type="ECO:0000256" key="7">
    <source>
        <dbReference type="RuleBase" id="RU003557"/>
    </source>
</evidence>
<dbReference type="InterPro" id="IPR016039">
    <property type="entry name" value="Thiolase-like"/>
</dbReference>
<dbReference type="PANTHER" id="PTHR18919:SF107">
    <property type="entry name" value="ACETYL-COA ACETYLTRANSFERASE, CYTOSOLIC"/>
    <property type="match status" value="1"/>
</dbReference>
<dbReference type="Pfam" id="PF02803">
    <property type="entry name" value="Thiolase_C"/>
    <property type="match status" value="1"/>
</dbReference>
<feature type="active site" description="Proton acceptor" evidence="6">
    <location>
        <position position="348"/>
    </location>
</feature>